<comment type="caution">
    <text evidence="1">The sequence shown here is derived from an EMBL/GenBank/DDBJ whole genome shotgun (WGS) entry which is preliminary data.</text>
</comment>
<evidence type="ECO:0008006" key="3">
    <source>
        <dbReference type="Google" id="ProtNLM"/>
    </source>
</evidence>
<reference evidence="1 2" key="1">
    <citation type="submission" date="2018-02" db="EMBL/GenBank/DDBJ databases">
        <title>Genomic Encyclopedia of Archaeal and Bacterial Type Strains, Phase II (KMG-II): from individual species to whole genera.</title>
        <authorList>
            <person name="Goeker M."/>
        </authorList>
    </citation>
    <scope>NUCLEOTIDE SEQUENCE [LARGE SCALE GENOMIC DNA]</scope>
    <source>
        <strain evidence="1 2">DSM 16809</strain>
    </source>
</reference>
<gene>
    <name evidence="1" type="ORF">LY01_00250</name>
</gene>
<organism evidence="1 2">
    <name type="scientific">Nonlabens xylanidelens</name>
    <dbReference type="NCBI Taxonomy" id="191564"/>
    <lineage>
        <taxon>Bacteria</taxon>
        <taxon>Pseudomonadati</taxon>
        <taxon>Bacteroidota</taxon>
        <taxon>Flavobacteriia</taxon>
        <taxon>Flavobacteriales</taxon>
        <taxon>Flavobacteriaceae</taxon>
        <taxon>Nonlabens</taxon>
    </lineage>
</organism>
<proteinExistence type="predicted"/>
<keyword evidence="2" id="KW-1185">Reference proteome</keyword>
<dbReference type="EMBL" id="PTJE01000001">
    <property type="protein sequence ID" value="PPK96430.1"/>
    <property type="molecule type" value="Genomic_DNA"/>
</dbReference>
<dbReference type="Proteomes" id="UP000239002">
    <property type="component" value="Unassembled WGS sequence"/>
</dbReference>
<accession>A0A2S6IQL7</accession>
<dbReference type="OrthoDB" id="1157021at2"/>
<sequence>MKNLFWISLVLFNLNLIQSQDIVIKDGSTQEAIAFATISFGNGKGTFADDEGSFRFTKELYKDVDSLFFSSIGYADLGIAVANLKSEVFLTLEADELETVIISAALTGKHKDRKQKEIGHDNYFDCWLPTVESEIAVKFDRYDGEPTQITQLKLPVVLEESQRSKKGKLRKFSTMFRVSFYDVQEDGSPSRKSLYPSKTFVINQTTEETYELDITELKINIPNNGIFASIQVLGYTDSQGKLIKAKKYREIKTRSGFEKVSTTYRPLLPFTKKIEGKNTWVRRIFFNDKTWQLFDLTYNPNSKLVRSGNDDYGMGAEFKVFYRGK</sequence>
<evidence type="ECO:0000313" key="1">
    <source>
        <dbReference type="EMBL" id="PPK96430.1"/>
    </source>
</evidence>
<name>A0A2S6IQL7_9FLAO</name>
<dbReference type="RefSeq" id="WP_104513993.1">
    <property type="nucleotide sequence ID" value="NZ_MQVW01000022.1"/>
</dbReference>
<evidence type="ECO:0000313" key="2">
    <source>
        <dbReference type="Proteomes" id="UP000239002"/>
    </source>
</evidence>
<dbReference type="AlphaFoldDB" id="A0A2S6IQL7"/>
<protein>
    <recommendedName>
        <fullName evidence="3">Carboxypeptidase-like protein</fullName>
    </recommendedName>
</protein>